<organism evidence="1 2">
    <name type="scientific">Caerostris darwini</name>
    <dbReference type="NCBI Taxonomy" id="1538125"/>
    <lineage>
        <taxon>Eukaryota</taxon>
        <taxon>Metazoa</taxon>
        <taxon>Ecdysozoa</taxon>
        <taxon>Arthropoda</taxon>
        <taxon>Chelicerata</taxon>
        <taxon>Arachnida</taxon>
        <taxon>Araneae</taxon>
        <taxon>Araneomorphae</taxon>
        <taxon>Entelegynae</taxon>
        <taxon>Araneoidea</taxon>
        <taxon>Araneidae</taxon>
        <taxon>Caerostris</taxon>
    </lineage>
</organism>
<dbReference type="EMBL" id="BPLQ01003322">
    <property type="protein sequence ID" value="GIX99643.1"/>
    <property type="molecule type" value="Genomic_DNA"/>
</dbReference>
<name>A0AAV4PRJ8_9ARAC</name>
<proteinExistence type="predicted"/>
<evidence type="ECO:0000313" key="1">
    <source>
        <dbReference type="EMBL" id="GIX99643.1"/>
    </source>
</evidence>
<reference evidence="1 2" key="1">
    <citation type="submission" date="2021-06" db="EMBL/GenBank/DDBJ databases">
        <title>Caerostris darwini draft genome.</title>
        <authorList>
            <person name="Kono N."/>
            <person name="Arakawa K."/>
        </authorList>
    </citation>
    <scope>NUCLEOTIDE SEQUENCE [LARGE SCALE GENOMIC DNA]</scope>
</reference>
<evidence type="ECO:0000313" key="2">
    <source>
        <dbReference type="Proteomes" id="UP001054837"/>
    </source>
</evidence>
<evidence type="ECO:0008006" key="3">
    <source>
        <dbReference type="Google" id="ProtNLM"/>
    </source>
</evidence>
<gene>
    <name evidence="1" type="ORF">CDAR_487611</name>
</gene>
<comment type="caution">
    <text evidence="1">The sequence shown here is derived from an EMBL/GenBank/DDBJ whole genome shotgun (WGS) entry which is preliminary data.</text>
</comment>
<dbReference type="Proteomes" id="UP001054837">
    <property type="component" value="Unassembled WGS sequence"/>
</dbReference>
<keyword evidence="2" id="KW-1185">Reference proteome</keyword>
<sequence>MSLLIFYQSTKQSSKKSIKKLLSGNPALKTFTTSSKCVGRKIFATLREKWQKVFSSYSTVLCPIRGKEYGVFTVEIWRISSMPIRQHEVISVTSKNQR</sequence>
<dbReference type="AlphaFoldDB" id="A0AAV4PRJ8"/>
<accession>A0AAV4PRJ8</accession>
<protein>
    <recommendedName>
        <fullName evidence="3">Ribosomal protein S10</fullName>
    </recommendedName>
</protein>